<dbReference type="EMBL" id="CAMPGE010015554">
    <property type="protein sequence ID" value="CAI2374166.1"/>
    <property type="molecule type" value="Genomic_DNA"/>
</dbReference>
<dbReference type="PANTHER" id="PTHR48100:SF1">
    <property type="entry name" value="HISTIDINE PHOSPHATASE FAMILY PROTEIN-RELATED"/>
    <property type="match status" value="1"/>
</dbReference>
<dbReference type="GO" id="GO:0016791">
    <property type="term" value="F:phosphatase activity"/>
    <property type="evidence" value="ECO:0007669"/>
    <property type="project" value="TreeGrafter"/>
</dbReference>
<dbReference type="Proteomes" id="UP001295684">
    <property type="component" value="Unassembled WGS sequence"/>
</dbReference>
<evidence type="ECO:0000313" key="2">
    <source>
        <dbReference type="Proteomes" id="UP001295684"/>
    </source>
</evidence>
<dbReference type="Pfam" id="PF00300">
    <property type="entry name" value="His_Phos_1"/>
    <property type="match status" value="1"/>
</dbReference>
<dbReference type="AlphaFoldDB" id="A0AAD2CXX7"/>
<dbReference type="SUPFAM" id="SSF53254">
    <property type="entry name" value="Phosphoglycerate mutase-like"/>
    <property type="match status" value="1"/>
</dbReference>
<accession>A0AAD2CXX7</accession>
<dbReference type="InterPro" id="IPR029033">
    <property type="entry name" value="His_PPase_superfam"/>
</dbReference>
<dbReference type="InterPro" id="IPR013078">
    <property type="entry name" value="His_Pase_superF_clade-1"/>
</dbReference>
<protein>
    <submittedName>
        <fullName evidence="1">Uncharacterized protein</fullName>
    </submittedName>
</protein>
<dbReference type="PANTHER" id="PTHR48100">
    <property type="entry name" value="BROAD-SPECIFICITY PHOSPHATASE YOR283W-RELATED"/>
    <property type="match status" value="1"/>
</dbReference>
<sequence>MELANQSSKRIIYIRHALCKANVDKRKCRGEESKDPKKLKSIKADPTYIDSPLHPDGYPQIEKLADRLSTENINVVMVSPLRRTMSTCMELMKSHSNFEHIKFIISPFIISQCEGFMDVPSASLEEIQKEYEEKYQVEISVADSELQTFRDWSKEIKSLNLSKKKPKEMESLEALTEVFISPKNYYLHLFSQKMQKDILMHLKANPEDSLINFLSKKFTKSSYEKSNNVKSRLEKFKEQVCNIISDLSEEQQVLVVSHSKISLNYCDIIGLLHKYKEEGESDKLRLNNCQGVYLAFGDENYEDFQVTEHLQQDEESQE</sequence>
<proteinExistence type="predicted"/>
<comment type="caution">
    <text evidence="1">The sequence shown here is derived from an EMBL/GenBank/DDBJ whole genome shotgun (WGS) entry which is preliminary data.</text>
</comment>
<evidence type="ECO:0000313" key="1">
    <source>
        <dbReference type="EMBL" id="CAI2374166.1"/>
    </source>
</evidence>
<keyword evidence="2" id="KW-1185">Reference proteome</keyword>
<reference evidence="1" key="1">
    <citation type="submission" date="2023-07" db="EMBL/GenBank/DDBJ databases">
        <authorList>
            <consortium name="AG Swart"/>
            <person name="Singh M."/>
            <person name="Singh A."/>
            <person name="Seah K."/>
            <person name="Emmerich C."/>
        </authorList>
    </citation>
    <scope>NUCLEOTIDE SEQUENCE</scope>
    <source>
        <strain evidence="1">DP1</strain>
    </source>
</reference>
<name>A0AAD2CXX7_EUPCR</name>
<organism evidence="1 2">
    <name type="scientific">Euplotes crassus</name>
    <dbReference type="NCBI Taxonomy" id="5936"/>
    <lineage>
        <taxon>Eukaryota</taxon>
        <taxon>Sar</taxon>
        <taxon>Alveolata</taxon>
        <taxon>Ciliophora</taxon>
        <taxon>Intramacronucleata</taxon>
        <taxon>Spirotrichea</taxon>
        <taxon>Hypotrichia</taxon>
        <taxon>Euplotida</taxon>
        <taxon>Euplotidae</taxon>
        <taxon>Moneuplotes</taxon>
    </lineage>
</organism>
<dbReference type="GO" id="GO:0005737">
    <property type="term" value="C:cytoplasm"/>
    <property type="evidence" value="ECO:0007669"/>
    <property type="project" value="TreeGrafter"/>
</dbReference>
<gene>
    <name evidence="1" type="ORF">ECRASSUSDP1_LOCUS15518</name>
</gene>
<dbReference type="Gene3D" id="3.40.50.1240">
    <property type="entry name" value="Phosphoglycerate mutase-like"/>
    <property type="match status" value="1"/>
</dbReference>
<dbReference type="InterPro" id="IPR050275">
    <property type="entry name" value="PGM_Phosphatase"/>
</dbReference>